<reference evidence="5 6" key="1">
    <citation type="journal article" date="2021" name="MBio">
        <title>Poor Competitiveness of Bradyrhizobium in Pigeon Pea Root Colonization in Indian Soils.</title>
        <authorList>
            <person name="Chalasani D."/>
            <person name="Basu A."/>
            <person name="Pullabhotla S.V.S.R.N."/>
            <person name="Jorrin B."/>
            <person name="Neal A.L."/>
            <person name="Poole P.S."/>
            <person name="Podile A.R."/>
            <person name="Tkacz A."/>
        </authorList>
    </citation>
    <scope>NUCLEOTIDE SEQUENCE [LARGE SCALE GENOMIC DNA]</scope>
    <source>
        <strain evidence="5 6">HU44</strain>
    </source>
</reference>
<evidence type="ECO:0000256" key="2">
    <source>
        <dbReference type="ARBA" id="ARBA00022723"/>
    </source>
</evidence>
<evidence type="ECO:0000256" key="1">
    <source>
        <dbReference type="ARBA" id="ARBA00009759"/>
    </source>
</evidence>
<dbReference type="EMBL" id="JAEUAO010000003">
    <property type="protein sequence ID" value="MBW9064734.1"/>
    <property type="molecule type" value="Genomic_DNA"/>
</dbReference>
<proteinExistence type="inferred from homology"/>
<dbReference type="PRINTS" id="PR00377">
    <property type="entry name" value="IMPHPHTASES"/>
</dbReference>
<organism evidence="5 6">
    <name type="scientific">Rhizobium herbae</name>
    <dbReference type="NCBI Taxonomy" id="508661"/>
    <lineage>
        <taxon>Bacteria</taxon>
        <taxon>Pseudomonadati</taxon>
        <taxon>Pseudomonadota</taxon>
        <taxon>Alphaproteobacteria</taxon>
        <taxon>Hyphomicrobiales</taxon>
        <taxon>Rhizobiaceae</taxon>
        <taxon>Rhizobium/Agrobacterium group</taxon>
        <taxon>Rhizobium</taxon>
    </lineage>
</organism>
<dbReference type="SUPFAM" id="SSF56655">
    <property type="entry name" value="Carbohydrate phosphatase"/>
    <property type="match status" value="1"/>
</dbReference>
<keyword evidence="6" id="KW-1185">Reference proteome</keyword>
<dbReference type="Gene3D" id="3.40.190.80">
    <property type="match status" value="1"/>
</dbReference>
<evidence type="ECO:0000313" key="6">
    <source>
        <dbReference type="Proteomes" id="UP000757604"/>
    </source>
</evidence>
<dbReference type="PANTHER" id="PTHR20854:SF4">
    <property type="entry name" value="INOSITOL-1-MONOPHOSPHATASE-RELATED"/>
    <property type="match status" value="1"/>
</dbReference>
<dbReference type="Gene3D" id="3.30.540.10">
    <property type="entry name" value="Fructose-1,6-Bisphosphatase, subunit A, domain 1"/>
    <property type="match status" value="1"/>
</dbReference>
<comment type="similarity">
    <text evidence="1">Belongs to the inositol monophosphatase superfamily.</text>
</comment>
<keyword evidence="2" id="KW-0479">Metal-binding</keyword>
<comment type="caution">
    <text evidence="5">The sequence shown here is derived from an EMBL/GenBank/DDBJ whole genome shotgun (WGS) entry which is preliminary data.</text>
</comment>
<evidence type="ECO:0000256" key="3">
    <source>
        <dbReference type="ARBA" id="ARBA00022801"/>
    </source>
</evidence>
<keyword evidence="4" id="KW-0460">Magnesium</keyword>
<dbReference type="InterPro" id="IPR020583">
    <property type="entry name" value="Inositol_monoP_metal-BS"/>
</dbReference>
<accession>A0ABS7HBU2</accession>
<evidence type="ECO:0000256" key="4">
    <source>
        <dbReference type="ARBA" id="ARBA00022842"/>
    </source>
</evidence>
<dbReference type="Pfam" id="PF00459">
    <property type="entry name" value="Inositol_P"/>
    <property type="match status" value="1"/>
</dbReference>
<sequence>MMSQETGLDTRFAFANVIAQEAGAMALDYFNRRETLVIETKRDLQDVVSVADRNVETFIRQRVAETFGADGFLGEEYGYQEGQSGFTWVVDPIDGTAPFVNGMATWCVSIAVLHRGVPVIGMINVPCDDELYAAAAGMGASLNGKSLSLDQSRTLQNAMTGIGCNTYVTPQRVGAIIAALLGKGGNFIRNGSGALMLAYVAAGRLVGYYEPHMRAWDCMAGYCLVKEAGGTHLAFPTEGEALLQGHPVLASNQTVYADLLAIHAD</sequence>
<dbReference type="InterPro" id="IPR000760">
    <property type="entry name" value="Inositol_monophosphatase-like"/>
</dbReference>
<keyword evidence="3" id="KW-0378">Hydrolase</keyword>
<protein>
    <submittedName>
        <fullName evidence="5">Inositol monophosphatase</fullName>
    </submittedName>
</protein>
<dbReference type="PROSITE" id="PS00629">
    <property type="entry name" value="IMP_1"/>
    <property type="match status" value="1"/>
</dbReference>
<gene>
    <name evidence="5" type="ORF">JNB71_15575</name>
</gene>
<name>A0ABS7HBU2_9HYPH</name>
<evidence type="ECO:0000313" key="5">
    <source>
        <dbReference type="EMBL" id="MBW9064734.1"/>
    </source>
</evidence>
<dbReference type="Proteomes" id="UP000757604">
    <property type="component" value="Unassembled WGS sequence"/>
</dbReference>
<dbReference type="PANTHER" id="PTHR20854">
    <property type="entry name" value="INOSITOL MONOPHOSPHATASE"/>
    <property type="match status" value="1"/>
</dbReference>